<gene>
    <name evidence="2" type="ORF">SAMN05444158_0782</name>
</gene>
<dbReference type="RefSeq" id="WP_100382339.1">
    <property type="nucleotide sequence ID" value="NZ_LT629750.1"/>
</dbReference>
<dbReference type="InterPro" id="IPR009273">
    <property type="entry name" value="DUF930"/>
</dbReference>
<proteinExistence type="predicted"/>
<sequence length="129" mass="14344">MKTIGLASVFVTIAVAPVLAADARFVASLGRLDPQTRLEQICDYEAMDRIGHSGTGYHPDRAKSDVMTAPQHLGDLLVGTGAAFRSDGHWYQFSFKCRTARDHLKVLSFEYKVGAIIPETKWNSYGLWR</sequence>
<evidence type="ECO:0008006" key="4">
    <source>
        <dbReference type="Google" id="ProtNLM"/>
    </source>
</evidence>
<feature type="signal peptide" evidence="1">
    <location>
        <begin position="1"/>
        <end position="20"/>
    </location>
</feature>
<dbReference type="Proteomes" id="UP000243904">
    <property type="component" value="Chromosome I"/>
</dbReference>
<evidence type="ECO:0000256" key="1">
    <source>
        <dbReference type="SAM" id="SignalP"/>
    </source>
</evidence>
<feature type="chain" id="PRO_5009255900" description="DUF930 domain-containing protein" evidence="1">
    <location>
        <begin position="21"/>
        <end position="129"/>
    </location>
</feature>
<keyword evidence="3" id="KW-1185">Reference proteome</keyword>
<reference evidence="3" key="1">
    <citation type="submission" date="2016-10" db="EMBL/GenBank/DDBJ databases">
        <authorList>
            <person name="Varghese N."/>
            <person name="Submissions S."/>
        </authorList>
    </citation>
    <scope>NUCLEOTIDE SEQUENCE [LARGE SCALE GENOMIC DNA]</scope>
    <source>
        <strain evidence="3">GAS369</strain>
    </source>
</reference>
<organism evidence="2 3">
    <name type="scientific">Bradyrhizobium canariense</name>
    <dbReference type="NCBI Taxonomy" id="255045"/>
    <lineage>
        <taxon>Bacteria</taxon>
        <taxon>Pseudomonadati</taxon>
        <taxon>Pseudomonadota</taxon>
        <taxon>Alphaproteobacteria</taxon>
        <taxon>Hyphomicrobiales</taxon>
        <taxon>Nitrobacteraceae</taxon>
        <taxon>Bradyrhizobium</taxon>
    </lineage>
</organism>
<name>A0A1H1NVZ0_9BRAD</name>
<dbReference type="Pfam" id="PF06059">
    <property type="entry name" value="DUF930"/>
    <property type="match status" value="1"/>
</dbReference>
<keyword evidence="1" id="KW-0732">Signal</keyword>
<accession>A0A1H1NVZ0</accession>
<evidence type="ECO:0000313" key="2">
    <source>
        <dbReference type="EMBL" id="SDS03151.1"/>
    </source>
</evidence>
<dbReference type="AlphaFoldDB" id="A0A1H1NVZ0"/>
<dbReference type="EMBL" id="LT629750">
    <property type="protein sequence ID" value="SDS03151.1"/>
    <property type="molecule type" value="Genomic_DNA"/>
</dbReference>
<evidence type="ECO:0000313" key="3">
    <source>
        <dbReference type="Proteomes" id="UP000243904"/>
    </source>
</evidence>
<protein>
    <recommendedName>
        <fullName evidence="4">DUF930 domain-containing protein</fullName>
    </recommendedName>
</protein>